<dbReference type="EMBL" id="JACHVX010000006">
    <property type="protein sequence ID" value="MBB2924812.1"/>
    <property type="molecule type" value="Genomic_DNA"/>
</dbReference>
<dbReference type="InterPro" id="IPR004352">
    <property type="entry name" value="GH114_TIM-barrel"/>
</dbReference>
<evidence type="ECO:0000259" key="3">
    <source>
        <dbReference type="Pfam" id="PF03537"/>
    </source>
</evidence>
<dbReference type="PANTHER" id="PTHR35273:SF2">
    <property type="entry name" value="ALPHA-GALACTOSIDASE"/>
    <property type="match status" value="1"/>
</dbReference>
<dbReference type="InterPro" id="IPR017853">
    <property type="entry name" value="GH"/>
</dbReference>
<name>A0A7W4UIJ0_9CELL</name>
<sequence>MTTTRRRALTITLVAVAALCAGCKAGPVEARPTGTPPATVAPSPAASTAPAPGSTATTDPAPSASATPAATPSPTAVPTSAAPTAAPTSTPTAAPPVAAPTGLGRIVVDYQLGGAYALPAGVGGVVRDSTSEPAPGAYSICYVNGFQTQPDERTTWLREHPDLVLRDAEGRVVADPGWPDEVLLDTSTDDKRARIAAVIGASLQRCADAGFDAVELDNLDSYTRSGGLLTADHALATAARYVAVAHGLGLAVGQKNAADLTRRGHDEVGFDFAVAEECHRWDECAAYTDVYGDQVIDVEYADDLRGTFAEVCADPQTPFSTVLRDHDLTSPSSRAYVFEACPRG</sequence>
<feature type="signal peptide" evidence="2">
    <location>
        <begin position="1"/>
        <end position="30"/>
    </location>
</feature>
<feature type="region of interest" description="Disordered" evidence="1">
    <location>
        <begin position="29"/>
        <end position="98"/>
    </location>
</feature>
<dbReference type="Proteomes" id="UP000518206">
    <property type="component" value="Unassembled WGS sequence"/>
</dbReference>
<dbReference type="InterPro" id="IPR006311">
    <property type="entry name" value="TAT_signal"/>
</dbReference>
<evidence type="ECO:0000256" key="2">
    <source>
        <dbReference type="SAM" id="SignalP"/>
    </source>
</evidence>
<dbReference type="Gene3D" id="3.20.20.70">
    <property type="entry name" value="Aldolase class I"/>
    <property type="match status" value="1"/>
</dbReference>
<gene>
    <name evidence="4" type="ORF">FHR80_003748</name>
</gene>
<dbReference type="AlphaFoldDB" id="A0A7W4UIJ0"/>
<evidence type="ECO:0000313" key="4">
    <source>
        <dbReference type="EMBL" id="MBB2924812.1"/>
    </source>
</evidence>
<dbReference type="RefSeq" id="WP_183297585.1">
    <property type="nucleotide sequence ID" value="NZ_JACHVX010000006.1"/>
</dbReference>
<dbReference type="PANTHER" id="PTHR35273">
    <property type="entry name" value="ALPHA-1,4 POLYGALACTOSAMINIDASE, PUTATIVE (AFU_ORTHOLOGUE AFUA_3G07890)-RELATED"/>
    <property type="match status" value="1"/>
</dbReference>
<protein>
    <recommendedName>
        <fullName evidence="3">Glycoside-hydrolase family GH114 TIM-barrel domain-containing protein</fullName>
    </recommendedName>
</protein>
<dbReference type="Pfam" id="PF03537">
    <property type="entry name" value="Glyco_hydro_114"/>
    <property type="match status" value="1"/>
</dbReference>
<reference evidence="4 5" key="2">
    <citation type="submission" date="2020-08" db="EMBL/GenBank/DDBJ databases">
        <authorList>
            <person name="Partida-Martinez L."/>
            <person name="Huntemann M."/>
            <person name="Clum A."/>
            <person name="Wang J."/>
            <person name="Palaniappan K."/>
            <person name="Ritter S."/>
            <person name="Chen I.-M."/>
            <person name="Stamatis D."/>
            <person name="Reddy T."/>
            <person name="O'Malley R."/>
            <person name="Daum C."/>
            <person name="Shapiro N."/>
            <person name="Ivanova N."/>
            <person name="Kyrpides N."/>
            <person name="Woyke T."/>
        </authorList>
    </citation>
    <scope>NUCLEOTIDE SEQUENCE [LARGE SCALE GENOMIC DNA]</scope>
    <source>
        <strain evidence="4 5">RAS26</strain>
    </source>
</reference>
<feature type="domain" description="Glycoside-hydrolase family GH114 TIM-barrel" evidence="3">
    <location>
        <begin position="109"/>
        <end position="329"/>
    </location>
</feature>
<reference evidence="4 5" key="1">
    <citation type="submission" date="2020-08" db="EMBL/GenBank/DDBJ databases">
        <title>The Agave Microbiome: Exploring the role of microbial communities in plant adaptations to desert environments.</title>
        <authorList>
            <person name="Partida-Martinez L.P."/>
        </authorList>
    </citation>
    <scope>NUCLEOTIDE SEQUENCE [LARGE SCALE GENOMIC DNA]</scope>
    <source>
        <strain evidence="4 5">RAS26</strain>
    </source>
</reference>
<dbReference type="PROSITE" id="PS51318">
    <property type="entry name" value="TAT"/>
    <property type="match status" value="1"/>
</dbReference>
<proteinExistence type="predicted"/>
<dbReference type="SUPFAM" id="SSF51445">
    <property type="entry name" value="(Trans)glycosidases"/>
    <property type="match status" value="1"/>
</dbReference>
<accession>A0A7W4UIJ0</accession>
<comment type="caution">
    <text evidence="4">The sequence shown here is derived from an EMBL/GenBank/DDBJ whole genome shotgun (WGS) entry which is preliminary data.</text>
</comment>
<feature type="compositionally biased region" description="Low complexity" evidence="1">
    <location>
        <begin position="32"/>
        <end position="92"/>
    </location>
</feature>
<dbReference type="InterPro" id="IPR013785">
    <property type="entry name" value="Aldolase_TIM"/>
</dbReference>
<feature type="chain" id="PRO_5030925933" description="Glycoside-hydrolase family GH114 TIM-barrel domain-containing protein" evidence="2">
    <location>
        <begin position="31"/>
        <end position="344"/>
    </location>
</feature>
<evidence type="ECO:0000313" key="5">
    <source>
        <dbReference type="Proteomes" id="UP000518206"/>
    </source>
</evidence>
<evidence type="ECO:0000256" key="1">
    <source>
        <dbReference type="SAM" id="MobiDB-lite"/>
    </source>
</evidence>
<organism evidence="4 5">
    <name type="scientific">Cellulomonas cellasea</name>
    <dbReference type="NCBI Taxonomy" id="43670"/>
    <lineage>
        <taxon>Bacteria</taxon>
        <taxon>Bacillati</taxon>
        <taxon>Actinomycetota</taxon>
        <taxon>Actinomycetes</taxon>
        <taxon>Micrococcales</taxon>
        <taxon>Cellulomonadaceae</taxon>
        <taxon>Cellulomonas</taxon>
    </lineage>
</organism>
<keyword evidence="2" id="KW-0732">Signal</keyword>